<sequence>MAGDDTSVGDEGESHLHLAEKYDRMVESQLSALTNVDTNAWRAARLIGILLGILLTGLSLVAQGESTAVTFSPAVLSFLILGVISLLLSLVFAAVSILNVRVGYGPGTDLTDGLTDGDVSPEAYPGIVSKNLAKTIEKNNRVLSSKADKLRYTYNFLIIGLVAFSTGIGFLITAPDWRSVVGVSLVSVVVMVGISTYILRKKYDGEVEGNDDEMSK</sequence>
<feature type="transmembrane region" description="Helical" evidence="1">
    <location>
        <begin position="74"/>
        <end position="98"/>
    </location>
</feature>
<dbReference type="KEGG" id="hpel:HZS54_25515"/>
<dbReference type="AlphaFoldDB" id="A0A7D5TG13"/>
<keyword evidence="1" id="KW-0812">Transmembrane</keyword>
<organism evidence="2 3">
    <name type="scientific">Halosimplex pelagicum</name>
    <dbReference type="NCBI Taxonomy" id="869886"/>
    <lineage>
        <taxon>Archaea</taxon>
        <taxon>Methanobacteriati</taxon>
        <taxon>Methanobacteriota</taxon>
        <taxon>Stenosarchaea group</taxon>
        <taxon>Halobacteria</taxon>
        <taxon>Halobacteriales</taxon>
        <taxon>Haloarculaceae</taxon>
        <taxon>Halosimplex</taxon>
    </lineage>
</organism>
<accession>A0A7D5TG13</accession>
<protein>
    <submittedName>
        <fullName evidence="2">Uncharacterized protein</fullName>
    </submittedName>
</protein>
<evidence type="ECO:0000313" key="3">
    <source>
        <dbReference type="Proteomes" id="UP000509346"/>
    </source>
</evidence>
<feature type="transmembrane region" description="Helical" evidence="1">
    <location>
        <begin position="154"/>
        <end position="174"/>
    </location>
</feature>
<keyword evidence="1" id="KW-1133">Transmembrane helix</keyword>
<proteinExistence type="predicted"/>
<dbReference type="Proteomes" id="UP000509346">
    <property type="component" value="Chromosome"/>
</dbReference>
<evidence type="ECO:0000313" key="2">
    <source>
        <dbReference type="EMBL" id="QLH84795.1"/>
    </source>
</evidence>
<evidence type="ECO:0000256" key="1">
    <source>
        <dbReference type="SAM" id="Phobius"/>
    </source>
</evidence>
<feature type="transmembrane region" description="Helical" evidence="1">
    <location>
        <begin position="180"/>
        <end position="199"/>
    </location>
</feature>
<keyword evidence="1" id="KW-0472">Membrane</keyword>
<dbReference type="EMBL" id="CP058909">
    <property type="protein sequence ID" value="QLH84795.1"/>
    <property type="molecule type" value="Genomic_DNA"/>
</dbReference>
<reference evidence="2 3" key="1">
    <citation type="submission" date="2020-07" db="EMBL/GenBank/DDBJ databases">
        <title>Halosimplex litoreum sp. nov. and Halosimplex rubrum sp. nov., isolated from different salt environments.</title>
        <authorList>
            <person name="Cui H."/>
        </authorList>
    </citation>
    <scope>NUCLEOTIDE SEQUENCE [LARGE SCALE GENOMIC DNA]</scope>
    <source>
        <strain evidence="2 3">R2</strain>
    </source>
</reference>
<feature type="transmembrane region" description="Helical" evidence="1">
    <location>
        <begin position="43"/>
        <end position="62"/>
    </location>
</feature>
<dbReference type="OrthoDB" id="351172at2157"/>
<name>A0A7D5TG13_9EURY</name>
<gene>
    <name evidence="2" type="ORF">HZS54_25515</name>
</gene>
<keyword evidence="3" id="KW-1185">Reference proteome</keyword>